<sequence length="34" mass="4147">MSAVCTPTWLFLTFLQLVIFFVQEIYRSIKYLKF</sequence>
<name>A0A0A8YNT8_ARUDO</name>
<evidence type="ECO:0000313" key="2">
    <source>
        <dbReference type="EMBL" id="JAD24432.1"/>
    </source>
</evidence>
<keyword evidence="1" id="KW-1133">Transmembrane helix</keyword>
<keyword evidence="1" id="KW-0472">Membrane</keyword>
<dbReference type="AlphaFoldDB" id="A0A0A8YNT8"/>
<dbReference type="EMBL" id="GBRH01273463">
    <property type="protein sequence ID" value="JAD24432.1"/>
    <property type="molecule type" value="Transcribed_RNA"/>
</dbReference>
<protein>
    <submittedName>
        <fullName evidence="2">Uncharacterized protein</fullName>
    </submittedName>
</protein>
<keyword evidence="1" id="KW-0812">Transmembrane</keyword>
<evidence type="ECO:0000256" key="1">
    <source>
        <dbReference type="SAM" id="Phobius"/>
    </source>
</evidence>
<reference evidence="2" key="1">
    <citation type="submission" date="2014-09" db="EMBL/GenBank/DDBJ databases">
        <authorList>
            <person name="Magalhaes I.L.F."/>
            <person name="Oliveira U."/>
            <person name="Santos F.R."/>
            <person name="Vidigal T.H.D.A."/>
            <person name="Brescovit A.D."/>
            <person name="Santos A.J."/>
        </authorList>
    </citation>
    <scope>NUCLEOTIDE SEQUENCE</scope>
    <source>
        <tissue evidence="2">Shoot tissue taken approximately 20 cm above the soil surface</tissue>
    </source>
</reference>
<feature type="transmembrane region" description="Helical" evidence="1">
    <location>
        <begin position="6"/>
        <end position="26"/>
    </location>
</feature>
<reference evidence="2" key="2">
    <citation type="journal article" date="2015" name="Data Brief">
        <title>Shoot transcriptome of the giant reed, Arundo donax.</title>
        <authorList>
            <person name="Barrero R.A."/>
            <person name="Guerrero F.D."/>
            <person name="Moolhuijzen P."/>
            <person name="Goolsby J.A."/>
            <person name="Tidwell J."/>
            <person name="Bellgard S.E."/>
            <person name="Bellgard M.I."/>
        </authorList>
    </citation>
    <scope>NUCLEOTIDE SEQUENCE</scope>
    <source>
        <tissue evidence="2">Shoot tissue taken approximately 20 cm above the soil surface</tissue>
    </source>
</reference>
<proteinExistence type="predicted"/>
<organism evidence="2">
    <name type="scientific">Arundo donax</name>
    <name type="common">Giant reed</name>
    <name type="synonym">Donax arundinaceus</name>
    <dbReference type="NCBI Taxonomy" id="35708"/>
    <lineage>
        <taxon>Eukaryota</taxon>
        <taxon>Viridiplantae</taxon>
        <taxon>Streptophyta</taxon>
        <taxon>Embryophyta</taxon>
        <taxon>Tracheophyta</taxon>
        <taxon>Spermatophyta</taxon>
        <taxon>Magnoliopsida</taxon>
        <taxon>Liliopsida</taxon>
        <taxon>Poales</taxon>
        <taxon>Poaceae</taxon>
        <taxon>PACMAD clade</taxon>
        <taxon>Arundinoideae</taxon>
        <taxon>Arundineae</taxon>
        <taxon>Arundo</taxon>
    </lineage>
</organism>
<accession>A0A0A8YNT8</accession>